<keyword evidence="3" id="KW-0804">Transcription</keyword>
<dbReference type="OrthoDB" id="3178272at2"/>
<dbReference type="Pfam" id="PF00196">
    <property type="entry name" value="GerE"/>
    <property type="match status" value="1"/>
</dbReference>
<dbReference type="PANTHER" id="PTHR44688">
    <property type="entry name" value="DNA-BINDING TRANSCRIPTIONAL ACTIVATOR DEVR_DOSR"/>
    <property type="match status" value="1"/>
</dbReference>
<dbReference type="GO" id="GO:0003677">
    <property type="term" value="F:DNA binding"/>
    <property type="evidence" value="ECO:0007669"/>
    <property type="project" value="UniProtKB-KW"/>
</dbReference>
<dbReference type="SMART" id="SM00421">
    <property type="entry name" value="HTH_LUXR"/>
    <property type="match status" value="1"/>
</dbReference>
<dbReference type="EMBL" id="LT629749">
    <property type="protein sequence ID" value="SDS10608.1"/>
    <property type="molecule type" value="Genomic_DNA"/>
</dbReference>
<feature type="domain" description="HTH luxR-type" evidence="4">
    <location>
        <begin position="176"/>
        <end position="241"/>
    </location>
</feature>
<dbReference type="PROSITE" id="PS50043">
    <property type="entry name" value="HTH_LUXR_2"/>
    <property type="match status" value="1"/>
</dbReference>
<dbReference type="PRINTS" id="PR00038">
    <property type="entry name" value="HTHLUXR"/>
</dbReference>
<keyword evidence="2" id="KW-0238">DNA-binding</keyword>
<gene>
    <name evidence="5" type="ORF">SAMN04488543_1084</name>
</gene>
<dbReference type="GO" id="GO:0006355">
    <property type="term" value="P:regulation of DNA-templated transcription"/>
    <property type="evidence" value="ECO:0007669"/>
    <property type="project" value="InterPro"/>
</dbReference>
<evidence type="ECO:0000256" key="1">
    <source>
        <dbReference type="ARBA" id="ARBA00023015"/>
    </source>
</evidence>
<dbReference type="InterPro" id="IPR036388">
    <property type="entry name" value="WH-like_DNA-bd_sf"/>
</dbReference>
<dbReference type="PANTHER" id="PTHR44688:SF16">
    <property type="entry name" value="DNA-BINDING TRANSCRIPTIONAL ACTIVATOR DEVR_DOSR"/>
    <property type="match status" value="1"/>
</dbReference>
<keyword evidence="6" id="KW-1185">Reference proteome</keyword>
<accession>A0A1H1PH46</accession>
<dbReference type="CDD" id="cd06170">
    <property type="entry name" value="LuxR_C_like"/>
    <property type="match status" value="1"/>
</dbReference>
<name>A0A1H1PH46_9ACTN</name>
<evidence type="ECO:0000256" key="3">
    <source>
        <dbReference type="ARBA" id="ARBA00023163"/>
    </source>
</evidence>
<proteinExistence type="predicted"/>
<evidence type="ECO:0000256" key="2">
    <source>
        <dbReference type="ARBA" id="ARBA00023125"/>
    </source>
</evidence>
<dbReference type="AlphaFoldDB" id="A0A1H1PH46"/>
<dbReference type="InterPro" id="IPR016032">
    <property type="entry name" value="Sig_transdc_resp-reg_C-effctor"/>
</dbReference>
<protein>
    <submittedName>
        <fullName evidence="5">Regulatory protein, luxR family</fullName>
    </submittedName>
</protein>
<dbReference type="RefSeq" id="WP_091410860.1">
    <property type="nucleotide sequence ID" value="NZ_LT629749.1"/>
</dbReference>
<organism evidence="5 6">
    <name type="scientific">Friedmanniella luteola</name>
    <dbReference type="NCBI Taxonomy" id="546871"/>
    <lineage>
        <taxon>Bacteria</taxon>
        <taxon>Bacillati</taxon>
        <taxon>Actinomycetota</taxon>
        <taxon>Actinomycetes</taxon>
        <taxon>Propionibacteriales</taxon>
        <taxon>Nocardioidaceae</taxon>
        <taxon>Friedmanniella</taxon>
    </lineage>
</organism>
<dbReference type="InterPro" id="IPR000792">
    <property type="entry name" value="Tscrpt_reg_LuxR_C"/>
</dbReference>
<evidence type="ECO:0000313" key="6">
    <source>
        <dbReference type="Proteomes" id="UP000199092"/>
    </source>
</evidence>
<evidence type="ECO:0000259" key="4">
    <source>
        <dbReference type="PROSITE" id="PS50043"/>
    </source>
</evidence>
<keyword evidence="1" id="KW-0805">Transcription regulation</keyword>
<dbReference type="Gene3D" id="1.10.10.10">
    <property type="entry name" value="Winged helix-like DNA-binding domain superfamily/Winged helix DNA-binding domain"/>
    <property type="match status" value="1"/>
</dbReference>
<dbReference type="SUPFAM" id="SSF46894">
    <property type="entry name" value="C-terminal effector domain of the bipartite response regulators"/>
    <property type="match status" value="1"/>
</dbReference>
<dbReference type="STRING" id="546871.SAMN04488543_1084"/>
<evidence type="ECO:0000313" key="5">
    <source>
        <dbReference type="EMBL" id="SDS10608.1"/>
    </source>
</evidence>
<reference evidence="5 6" key="1">
    <citation type="submission" date="2016-10" db="EMBL/GenBank/DDBJ databases">
        <authorList>
            <person name="de Groot N.N."/>
        </authorList>
    </citation>
    <scope>NUCLEOTIDE SEQUENCE [LARGE SCALE GENOMIC DNA]</scope>
    <source>
        <strain evidence="5 6">DSM 21741</strain>
    </source>
</reference>
<sequence>MTGLTADVAAGVGQVGLRLAVALADVPTLRTATGTTLPVLAAVTGAPVVVFAVAGTRAAGARCWPEAPDWSAAFEAELAAVWESGPLTTYCRRVGVVPPFRVDDLVRELGWESLPLRAPGGELLRFAAYLAVAVLGETVCGYVVGRVDRPVDDDELDGLARLQPAVVASHGRFLHAPDPTVRLTSRQHQILQLMQGGLTAGAIASRLGISESTVGKHLRDLYARLDAHDRVSAIREARARGLLDGVGGEDWQDVLMP</sequence>
<dbReference type="Proteomes" id="UP000199092">
    <property type="component" value="Chromosome I"/>
</dbReference>